<gene>
    <name evidence="2" type="ORF">SAMN02982990_01092</name>
</gene>
<proteinExistence type="predicted"/>
<dbReference type="AlphaFoldDB" id="A0A1G5Q7D2"/>
<organism evidence="2 3">
    <name type="scientific">Photorhabdus luminescens</name>
    <name type="common">Xenorhabdus luminescens</name>
    <dbReference type="NCBI Taxonomy" id="29488"/>
    <lineage>
        <taxon>Bacteria</taxon>
        <taxon>Pseudomonadati</taxon>
        <taxon>Pseudomonadota</taxon>
        <taxon>Gammaproteobacteria</taxon>
        <taxon>Enterobacterales</taxon>
        <taxon>Morganellaceae</taxon>
        <taxon>Photorhabdus</taxon>
    </lineage>
</organism>
<dbReference type="RefSeq" id="WP_049581204.1">
    <property type="nucleotide sequence ID" value="NZ_CAWQXX010000028.1"/>
</dbReference>
<dbReference type="GeneID" id="45654310"/>
<dbReference type="InterPro" id="IPR014914">
    <property type="entry name" value="RES_dom"/>
</dbReference>
<accession>A0A1G5Q7D2</accession>
<evidence type="ECO:0000313" key="2">
    <source>
        <dbReference type="EMBL" id="SCZ57552.1"/>
    </source>
</evidence>
<dbReference type="Proteomes" id="UP000183223">
    <property type="component" value="Unassembled WGS sequence"/>
</dbReference>
<keyword evidence="3" id="KW-1185">Reference proteome</keyword>
<dbReference type="OrthoDB" id="7257056at2"/>
<reference evidence="3" key="1">
    <citation type="submission" date="2016-10" db="EMBL/GenBank/DDBJ databases">
        <authorList>
            <person name="Varghese N."/>
            <person name="Submissions S."/>
        </authorList>
    </citation>
    <scope>NUCLEOTIDE SEQUENCE [LARGE SCALE GENOMIC DNA]</scope>
    <source>
        <strain evidence="3">ATCC 29999</strain>
    </source>
</reference>
<dbReference type="Pfam" id="PF08808">
    <property type="entry name" value="RES"/>
    <property type="match status" value="1"/>
</dbReference>
<dbReference type="SMART" id="SM00953">
    <property type="entry name" value="RES"/>
    <property type="match status" value="1"/>
</dbReference>
<evidence type="ECO:0000259" key="1">
    <source>
        <dbReference type="SMART" id="SM00953"/>
    </source>
</evidence>
<dbReference type="EMBL" id="FMWJ01000003">
    <property type="protein sequence ID" value="SCZ57552.1"/>
    <property type="molecule type" value="Genomic_DNA"/>
</dbReference>
<feature type="domain" description="RES" evidence="1">
    <location>
        <begin position="45"/>
        <end position="188"/>
    </location>
</feature>
<protein>
    <submittedName>
        <fullName evidence="2">RES domain-containing protein</fullName>
    </submittedName>
</protein>
<evidence type="ECO:0000313" key="3">
    <source>
        <dbReference type="Proteomes" id="UP000183223"/>
    </source>
</evidence>
<name>A0A1G5Q7D2_PHOLU</name>
<sequence>MVDDEKELQENIPFPPENTGVKIQKWKAGTPIERIHRIKFKGIEFNPGIGNARFSPFKNNGIFVPTIYGGENIGVAIMETILHDIPLNCSGIPVYLGKLDDLARSRIIPRKDIKYVDINPRILKKWGIIQSQLIESEASDYHITRRWAAKIYHDNPDAQAIRWSSKQHGSKAIIIFGDRVKEGDLSVSIESEPAATSKEVNEKLKDLADEMELVLVPKNIT</sequence>